<reference evidence="3" key="1">
    <citation type="submission" date="2020-10" db="EMBL/GenBank/DDBJ databases">
        <authorList>
            <person name="Gilroy R."/>
        </authorList>
    </citation>
    <scope>NUCLEOTIDE SEQUENCE</scope>
    <source>
        <strain evidence="3">ChiW13-3771</strain>
    </source>
</reference>
<evidence type="ECO:0000313" key="3">
    <source>
        <dbReference type="EMBL" id="HIR87461.1"/>
    </source>
</evidence>
<comment type="caution">
    <text evidence="3">The sequence shown here is derived from an EMBL/GenBank/DDBJ whole genome shotgun (WGS) entry which is preliminary data.</text>
</comment>
<dbReference type="PANTHER" id="PTHR10948:SF23">
    <property type="entry name" value="TRANSPOSASE INSI FOR INSERTION SEQUENCE ELEMENT IS30A-RELATED"/>
    <property type="match status" value="1"/>
</dbReference>
<dbReference type="InterPro" id="IPR025246">
    <property type="entry name" value="IS30-like_HTH"/>
</dbReference>
<accession>A0A9D1ECC1</accession>
<protein>
    <submittedName>
        <fullName evidence="3">Helix-turn-helix domain-containing protein</fullName>
    </submittedName>
</protein>
<dbReference type="GO" id="GO:0005829">
    <property type="term" value="C:cytosol"/>
    <property type="evidence" value="ECO:0007669"/>
    <property type="project" value="TreeGrafter"/>
</dbReference>
<name>A0A9D1ECC1_9FIRM</name>
<organism evidence="3 4">
    <name type="scientific">Candidatus Fimimorpha faecalis</name>
    <dbReference type="NCBI Taxonomy" id="2840824"/>
    <lineage>
        <taxon>Bacteria</taxon>
        <taxon>Bacillati</taxon>
        <taxon>Bacillota</taxon>
        <taxon>Clostridia</taxon>
        <taxon>Eubacteriales</taxon>
        <taxon>Candidatus Fimimorpha</taxon>
    </lineage>
</organism>
<dbReference type="GO" id="GO:0032196">
    <property type="term" value="P:transposition"/>
    <property type="evidence" value="ECO:0007669"/>
    <property type="project" value="TreeGrafter"/>
</dbReference>
<evidence type="ECO:0000256" key="1">
    <source>
        <dbReference type="SAM" id="MobiDB-lite"/>
    </source>
</evidence>
<proteinExistence type="predicted"/>
<feature type="compositionally biased region" description="Polar residues" evidence="1">
    <location>
        <begin position="32"/>
        <end position="52"/>
    </location>
</feature>
<feature type="non-terminal residue" evidence="3">
    <location>
        <position position="107"/>
    </location>
</feature>
<feature type="domain" description="Transposase IS30-like HTH" evidence="2">
    <location>
        <begin position="3"/>
        <end position="46"/>
    </location>
</feature>
<evidence type="ECO:0000313" key="4">
    <source>
        <dbReference type="Proteomes" id="UP000824201"/>
    </source>
</evidence>
<dbReference type="Gene3D" id="1.10.10.60">
    <property type="entry name" value="Homeodomain-like"/>
    <property type="match status" value="1"/>
</dbReference>
<dbReference type="InterPro" id="IPR051917">
    <property type="entry name" value="Transposase-Integrase"/>
</dbReference>
<dbReference type="EMBL" id="DVHN01000004">
    <property type="protein sequence ID" value="HIR87461.1"/>
    <property type="molecule type" value="Genomic_DNA"/>
</dbReference>
<dbReference type="PANTHER" id="PTHR10948">
    <property type="entry name" value="TRANSPOSASE"/>
    <property type="match status" value="1"/>
</dbReference>
<gene>
    <name evidence="3" type="ORF">IAC96_00775</name>
</gene>
<evidence type="ECO:0000259" key="2">
    <source>
        <dbReference type="Pfam" id="PF13936"/>
    </source>
</evidence>
<dbReference type="GO" id="GO:0004803">
    <property type="term" value="F:transposase activity"/>
    <property type="evidence" value="ECO:0007669"/>
    <property type="project" value="TreeGrafter"/>
</dbReference>
<sequence>MSHYQHLTISERESIWENKLAGKSLREIARQTGHSVSTISRELKRNGTSQKYRPSEAQKKYERRRKRCRRKKLLQEGELKDLVVRLLTQQQWSPEQIAQRIELERGK</sequence>
<dbReference type="AlphaFoldDB" id="A0A9D1ECC1"/>
<dbReference type="Proteomes" id="UP000824201">
    <property type="component" value="Unassembled WGS sequence"/>
</dbReference>
<dbReference type="Pfam" id="PF13936">
    <property type="entry name" value="HTH_38"/>
    <property type="match status" value="1"/>
</dbReference>
<feature type="region of interest" description="Disordered" evidence="1">
    <location>
        <begin position="32"/>
        <end position="68"/>
    </location>
</feature>
<reference evidence="3" key="2">
    <citation type="journal article" date="2021" name="PeerJ">
        <title>Extensive microbial diversity within the chicken gut microbiome revealed by metagenomics and culture.</title>
        <authorList>
            <person name="Gilroy R."/>
            <person name="Ravi A."/>
            <person name="Getino M."/>
            <person name="Pursley I."/>
            <person name="Horton D.L."/>
            <person name="Alikhan N.F."/>
            <person name="Baker D."/>
            <person name="Gharbi K."/>
            <person name="Hall N."/>
            <person name="Watson M."/>
            <person name="Adriaenssens E.M."/>
            <person name="Foster-Nyarko E."/>
            <person name="Jarju S."/>
            <person name="Secka A."/>
            <person name="Antonio M."/>
            <person name="Oren A."/>
            <person name="Chaudhuri R.R."/>
            <person name="La Ragione R."/>
            <person name="Hildebrand F."/>
            <person name="Pallen M.J."/>
        </authorList>
    </citation>
    <scope>NUCLEOTIDE SEQUENCE</scope>
    <source>
        <strain evidence="3">ChiW13-3771</strain>
    </source>
</reference>